<proteinExistence type="predicted"/>
<comment type="caution">
    <text evidence="2">The sequence shown here is derived from an EMBL/GenBank/DDBJ whole genome shotgun (WGS) entry which is preliminary data.</text>
</comment>
<feature type="region of interest" description="Disordered" evidence="1">
    <location>
        <begin position="1"/>
        <end position="22"/>
    </location>
</feature>
<name>A0ABQ7AUP9_BRACR</name>
<keyword evidence="3" id="KW-1185">Reference proteome</keyword>
<dbReference type="Proteomes" id="UP000266723">
    <property type="component" value="Unassembled WGS sequence"/>
</dbReference>
<sequence>MPEGSKSRKSTEKLEVSQRKGSERGVNHLTRFLTSETASEIGKLDRSRCHCFLKWSCRGLESGGLSLTWLDHQGRVSHVDVTAPGETDRGPGVRRFRLRTVTGRFPSAYAFVV</sequence>
<evidence type="ECO:0000313" key="2">
    <source>
        <dbReference type="EMBL" id="KAF3517719.1"/>
    </source>
</evidence>
<accession>A0ABQ7AUP9</accession>
<evidence type="ECO:0008006" key="4">
    <source>
        <dbReference type="Google" id="ProtNLM"/>
    </source>
</evidence>
<organism evidence="2 3">
    <name type="scientific">Brassica cretica</name>
    <name type="common">Mustard</name>
    <dbReference type="NCBI Taxonomy" id="69181"/>
    <lineage>
        <taxon>Eukaryota</taxon>
        <taxon>Viridiplantae</taxon>
        <taxon>Streptophyta</taxon>
        <taxon>Embryophyta</taxon>
        <taxon>Tracheophyta</taxon>
        <taxon>Spermatophyta</taxon>
        <taxon>Magnoliopsida</taxon>
        <taxon>eudicotyledons</taxon>
        <taxon>Gunneridae</taxon>
        <taxon>Pentapetalae</taxon>
        <taxon>rosids</taxon>
        <taxon>malvids</taxon>
        <taxon>Brassicales</taxon>
        <taxon>Brassicaceae</taxon>
        <taxon>Brassiceae</taxon>
        <taxon>Brassica</taxon>
    </lineage>
</organism>
<evidence type="ECO:0000313" key="3">
    <source>
        <dbReference type="Proteomes" id="UP000266723"/>
    </source>
</evidence>
<gene>
    <name evidence="2" type="ORF">DY000_02060780</name>
</gene>
<evidence type="ECO:0000256" key="1">
    <source>
        <dbReference type="SAM" id="MobiDB-lite"/>
    </source>
</evidence>
<reference evidence="2 3" key="1">
    <citation type="journal article" date="2020" name="BMC Genomics">
        <title>Intraspecific diversification of the crop wild relative Brassica cretica Lam. using demographic model selection.</title>
        <authorList>
            <person name="Kioukis A."/>
            <person name="Michalopoulou V.A."/>
            <person name="Briers L."/>
            <person name="Pirintsos S."/>
            <person name="Studholme D.J."/>
            <person name="Pavlidis P."/>
            <person name="Sarris P.F."/>
        </authorList>
    </citation>
    <scope>NUCLEOTIDE SEQUENCE [LARGE SCALE GENOMIC DNA]</scope>
    <source>
        <strain evidence="3">cv. PFS-1207/04</strain>
    </source>
</reference>
<protein>
    <recommendedName>
        <fullName evidence="4">Tubby C-terminal domain-containing protein</fullName>
    </recommendedName>
</protein>
<dbReference type="EMBL" id="QGKV02001556">
    <property type="protein sequence ID" value="KAF3517719.1"/>
    <property type="molecule type" value="Genomic_DNA"/>
</dbReference>